<feature type="transmembrane region" description="Helical" evidence="6">
    <location>
        <begin position="681"/>
        <end position="705"/>
    </location>
</feature>
<keyword evidence="10" id="KW-1185">Reference proteome</keyword>
<feature type="transmembrane region" description="Helical" evidence="6">
    <location>
        <begin position="35"/>
        <end position="56"/>
    </location>
</feature>
<evidence type="ECO:0000256" key="4">
    <source>
        <dbReference type="ARBA" id="ARBA00022989"/>
    </source>
</evidence>
<organism evidence="9 10">
    <name type="scientific">Chitinophaga agrisoli</name>
    <dbReference type="NCBI Taxonomy" id="2607653"/>
    <lineage>
        <taxon>Bacteria</taxon>
        <taxon>Pseudomonadati</taxon>
        <taxon>Bacteroidota</taxon>
        <taxon>Chitinophagia</taxon>
        <taxon>Chitinophagales</taxon>
        <taxon>Chitinophagaceae</taxon>
        <taxon>Chitinophaga</taxon>
    </lineage>
</organism>
<keyword evidence="2" id="KW-1003">Cell membrane</keyword>
<feature type="transmembrane region" description="Helical" evidence="6">
    <location>
        <begin position="330"/>
        <end position="360"/>
    </location>
</feature>
<feature type="transmembrane region" description="Helical" evidence="6">
    <location>
        <begin position="380"/>
        <end position="405"/>
    </location>
</feature>
<dbReference type="AlphaFoldDB" id="A0A5B2W4U2"/>
<sequence length="804" mass="89657">MFLHAPPFLSCVLKLFTMFRNYIKIAWRNLWRRKLFTTVNILGMAVGLICVAFLALCVQQMLVRDKFHKNLDRLYLVQTDNGQQSVYPLLKEMLASFPQVENGTRILQWDAPWFSYQDKEVSEAITYADAGFFKVFTYPLKYGNKDNALKDKFSIVLSSEVAHKLFGSENPVGKTLELSDKRRLIVSGVMAPIPPNASLRPAVLVSTENLDAKADFKDMGDWYNCFTETFVLLKPGASTATVEKQLKGVVATRFATGAKDRVMSLMGYGQFANKYGELNIGFYVYGLSCIALFILIIVAINLVNLNMAVSLTRIQEVGVRKVMGAGRKGVLLQFFTEAGLTVGIGCLLAWGLAFVLMPVLNERLSGIQLTSSMLYSLPFIGGWLLGIMLLTLIAGGYPALYLSAVKLVNAMKGKLQSAPRKVFSQRALIIAQFVIAVVFITGSLVMRQQLRYMEEGDVKFNKAQVLTLRLDLDYKDTAQARSSINALMDRLRQYPQVQGLSTSQSVPGKYYENYNTFVPGNDQNKELSMRQAYIDNGFLTVFGVHFLEGRNFSPDLVTDEKAVVINQTAMRQLGWTSIAGKTLRTKGGKEDFPVIGLTEDYHYRSLAGSVQPLIHFYGGKTAMHDWYNYLNIHINPKDAAPVIAMLRKGFENIPSHRAFSYSFADEIFNEQYKRIESLIALINYFTLISVVIACAGIFALVSLAAQQRTREIGIRKVLGAGIVSIVALLSKDFIKLVGIAVLIAAPLAWWLMNRWLQDFAYSIKISWWLLAGAGLVTALIALFTVGTQSLKAALMNPVKAIKTE</sequence>
<keyword evidence="5 6" id="KW-0472">Membrane</keyword>
<feature type="domain" description="ABC3 transporter permease C-terminal" evidence="7">
    <location>
        <begin position="289"/>
        <end position="403"/>
    </location>
</feature>
<reference evidence="9 10" key="1">
    <citation type="submission" date="2019-09" db="EMBL/GenBank/DDBJ databases">
        <title>Chitinophaga ginsengihumi sp. nov., isolated from soil of ginseng rhizosphere.</title>
        <authorList>
            <person name="Lee J."/>
        </authorList>
    </citation>
    <scope>NUCLEOTIDE SEQUENCE [LARGE SCALE GENOMIC DNA]</scope>
    <source>
        <strain evidence="9 10">BN140078</strain>
    </source>
</reference>
<accession>A0A5B2W4U2</accession>
<dbReference type="InterPro" id="IPR003838">
    <property type="entry name" value="ABC3_permease_C"/>
</dbReference>
<reference evidence="9 10" key="2">
    <citation type="submission" date="2019-09" db="EMBL/GenBank/DDBJ databases">
        <authorList>
            <person name="Jin C."/>
        </authorList>
    </citation>
    <scope>NUCLEOTIDE SEQUENCE [LARGE SCALE GENOMIC DNA]</scope>
    <source>
        <strain evidence="9 10">BN140078</strain>
    </source>
</reference>
<dbReference type="Pfam" id="PF12704">
    <property type="entry name" value="MacB_PCD"/>
    <property type="match status" value="2"/>
</dbReference>
<dbReference type="InterPro" id="IPR025857">
    <property type="entry name" value="MacB_PCD"/>
</dbReference>
<feature type="transmembrane region" description="Helical" evidence="6">
    <location>
        <begin position="426"/>
        <end position="446"/>
    </location>
</feature>
<evidence type="ECO:0000256" key="6">
    <source>
        <dbReference type="SAM" id="Phobius"/>
    </source>
</evidence>
<comment type="subcellular location">
    <subcellularLocation>
        <location evidence="1">Cell membrane</location>
        <topology evidence="1">Multi-pass membrane protein</topology>
    </subcellularLocation>
</comment>
<dbReference type="GO" id="GO:0022857">
    <property type="term" value="F:transmembrane transporter activity"/>
    <property type="evidence" value="ECO:0007669"/>
    <property type="project" value="TreeGrafter"/>
</dbReference>
<proteinExistence type="predicted"/>
<feature type="domain" description="MacB-like periplasmic core" evidence="8">
    <location>
        <begin position="37"/>
        <end position="247"/>
    </location>
</feature>
<feature type="transmembrane region" description="Helical" evidence="6">
    <location>
        <begin position="6"/>
        <end position="23"/>
    </location>
</feature>
<evidence type="ECO:0000259" key="7">
    <source>
        <dbReference type="Pfam" id="PF02687"/>
    </source>
</evidence>
<evidence type="ECO:0000313" key="10">
    <source>
        <dbReference type="Proteomes" id="UP000324611"/>
    </source>
</evidence>
<protein>
    <submittedName>
        <fullName evidence="9">FtsX-like permease family protein</fullName>
    </submittedName>
</protein>
<name>A0A5B2W4U2_9BACT</name>
<dbReference type="GO" id="GO:0005886">
    <property type="term" value="C:plasma membrane"/>
    <property type="evidence" value="ECO:0007669"/>
    <property type="project" value="UniProtKB-SubCell"/>
</dbReference>
<feature type="transmembrane region" description="Helical" evidence="6">
    <location>
        <begin position="282"/>
        <end position="309"/>
    </location>
</feature>
<dbReference type="Pfam" id="PF02687">
    <property type="entry name" value="FtsX"/>
    <property type="match status" value="2"/>
</dbReference>
<comment type="caution">
    <text evidence="9">The sequence shown here is derived from an EMBL/GenBank/DDBJ whole genome shotgun (WGS) entry which is preliminary data.</text>
</comment>
<feature type="domain" description="ABC3 transporter permease C-terminal" evidence="7">
    <location>
        <begin position="685"/>
        <end position="797"/>
    </location>
</feature>
<evidence type="ECO:0000256" key="2">
    <source>
        <dbReference type="ARBA" id="ARBA00022475"/>
    </source>
</evidence>
<evidence type="ECO:0000256" key="5">
    <source>
        <dbReference type="ARBA" id="ARBA00023136"/>
    </source>
</evidence>
<evidence type="ECO:0000256" key="3">
    <source>
        <dbReference type="ARBA" id="ARBA00022692"/>
    </source>
</evidence>
<keyword evidence="3 6" id="KW-0812">Transmembrane</keyword>
<feature type="domain" description="MacB-like periplasmic core" evidence="8">
    <location>
        <begin position="434"/>
        <end position="601"/>
    </location>
</feature>
<dbReference type="EMBL" id="VUOC01000001">
    <property type="protein sequence ID" value="KAA2245229.1"/>
    <property type="molecule type" value="Genomic_DNA"/>
</dbReference>
<evidence type="ECO:0000313" key="9">
    <source>
        <dbReference type="EMBL" id="KAA2245229.1"/>
    </source>
</evidence>
<feature type="transmembrane region" description="Helical" evidence="6">
    <location>
        <begin position="765"/>
        <end position="785"/>
    </location>
</feature>
<dbReference type="InterPro" id="IPR050250">
    <property type="entry name" value="Macrolide_Exporter_MacB"/>
</dbReference>
<gene>
    <name evidence="9" type="ORF">F0L74_04505</name>
</gene>
<dbReference type="PANTHER" id="PTHR30572:SF18">
    <property type="entry name" value="ABC-TYPE MACROLIDE FAMILY EXPORT SYSTEM PERMEASE COMPONENT 2"/>
    <property type="match status" value="1"/>
</dbReference>
<dbReference type="Proteomes" id="UP000324611">
    <property type="component" value="Unassembled WGS sequence"/>
</dbReference>
<keyword evidence="4 6" id="KW-1133">Transmembrane helix</keyword>
<evidence type="ECO:0000256" key="1">
    <source>
        <dbReference type="ARBA" id="ARBA00004651"/>
    </source>
</evidence>
<dbReference type="PANTHER" id="PTHR30572">
    <property type="entry name" value="MEMBRANE COMPONENT OF TRANSPORTER-RELATED"/>
    <property type="match status" value="1"/>
</dbReference>
<evidence type="ECO:0000259" key="8">
    <source>
        <dbReference type="Pfam" id="PF12704"/>
    </source>
</evidence>
<feature type="transmembrane region" description="Helical" evidence="6">
    <location>
        <begin position="717"/>
        <end position="745"/>
    </location>
</feature>